<dbReference type="PANTHER" id="PTHR21013">
    <property type="entry name" value="ATP SYNTHASE MITOCHONDRIAL F1 COMPLEX ASSEMBLY FACTOR 2/ATP12 PROTEIN, MITOCHONDRIAL PRECURSOR"/>
    <property type="match status" value="1"/>
</dbReference>
<sequence>MLRSISTKLFPRHISGTVAPRTSAAAFHSNAALKDQMSRAEVSGKRFWKTAGVKDMGGTARYPINLNHVAVTLDGRVLKTPGSNKLTLPKEQKYLAMLIAGEWQGQKELLKPHTLPMTSLVARAIDGFIGNEQHRTETLNRLVKYLDTDSICYQQSFPDSIVKAQEEHWNPILEWVKNEYGLDIKVSQGITYVQQDEPTKQKLRDIVNSMTDIELAAFERATMTAKSFLIGLAVVKRRLSVEEGWKASSLEVLDQIDRWGEVEDSHDVDREFIKSQLASARLVNVGTD</sequence>
<dbReference type="EMBL" id="JAABOA010001020">
    <property type="protein sequence ID" value="KAF9582525.1"/>
    <property type="molecule type" value="Genomic_DNA"/>
</dbReference>
<keyword evidence="7" id="KW-1185">Reference proteome</keyword>
<dbReference type="InterPro" id="IPR023335">
    <property type="entry name" value="ATP12_ortho_dom_sf"/>
</dbReference>
<evidence type="ECO:0000313" key="6">
    <source>
        <dbReference type="EMBL" id="KAF9582525.1"/>
    </source>
</evidence>
<name>A0A9P6FVB9_9FUNG</name>
<keyword evidence="3" id="KW-0809">Transit peptide</keyword>
<dbReference type="AlphaFoldDB" id="A0A9P6FVB9"/>
<evidence type="ECO:0000256" key="3">
    <source>
        <dbReference type="ARBA" id="ARBA00022946"/>
    </source>
</evidence>
<comment type="caution">
    <text evidence="6">The sequence shown here is derived from an EMBL/GenBank/DDBJ whole genome shotgun (WGS) entry which is preliminary data.</text>
</comment>
<dbReference type="InterPro" id="IPR011419">
    <property type="entry name" value="ATP12_ATP_synth-F1-assembly"/>
</dbReference>
<keyword evidence="4" id="KW-0496">Mitochondrion</keyword>
<dbReference type="GO" id="GO:0033615">
    <property type="term" value="P:mitochondrial proton-transporting ATP synthase complex assembly"/>
    <property type="evidence" value="ECO:0007669"/>
    <property type="project" value="TreeGrafter"/>
</dbReference>
<keyword evidence="5" id="KW-0143">Chaperone</keyword>
<gene>
    <name evidence="6" type="primary">ATP12</name>
    <name evidence="6" type="ORF">BGW38_000102</name>
</gene>
<dbReference type="Pfam" id="PF07542">
    <property type="entry name" value="ATP12"/>
    <property type="match status" value="1"/>
</dbReference>
<dbReference type="GO" id="GO:0005739">
    <property type="term" value="C:mitochondrion"/>
    <property type="evidence" value="ECO:0007669"/>
    <property type="project" value="UniProtKB-SubCell"/>
</dbReference>
<evidence type="ECO:0000256" key="1">
    <source>
        <dbReference type="ARBA" id="ARBA00004173"/>
    </source>
</evidence>
<evidence type="ECO:0000313" key="7">
    <source>
        <dbReference type="Proteomes" id="UP000780801"/>
    </source>
</evidence>
<evidence type="ECO:0000256" key="4">
    <source>
        <dbReference type="ARBA" id="ARBA00023128"/>
    </source>
</evidence>
<dbReference type="OrthoDB" id="5673at2759"/>
<dbReference type="PANTHER" id="PTHR21013:SF10">
    <property type="entry name" value="ATP SYNTHASE MITOCHONDRIAL F1 COMPLEX ASSEMBLY FACTOR 2"/>
    <property type="match status" value="1"/>
</dbReference>
<dbReference type="Proteomes" id="UP000780801">
    <property type="component" value="Unassembled WGS sequence"/>
</dbReference>
<dbReference type="InterPro" id="IPR042272">
    <property type="entry name" value="ATP12_ATP_synth-F1-assembly_N"/>
</dbReference>
<protein>
    <submittedName>
        <fullName evidence="6">ATP synthase complex assembly protein atp12</fullName>
    </submittedName>
</protein>
<evidence type="ECO:0000256" key="2">
    <source>
        <dbReference type="ARBA" id="ARBA00008231"/>
    </source>
</evidence>
<comment type="subcellular location">
    <subcellularLocation>
        <location evidence="1">Mitochondrion</location>
    </subcellularLocation>
</comment>
<dbReference type="Gene3D" id="1.10.3580.10">
    <property type="entry name" value="ATP12 ATPase"/>
    <property type="match status" value="1"/>
</dbReference>
<proteinExistence type="inferred from homology"/>
<organism evidence="6 7">
    <name type="scientific">Lunasporangiospora selenospora</name>
    <dbReference type="NCBI Taxonomy" id="979761"/>
    <lineage>
        <taxon>Eukaryota</taxon>
        <taxon>Fungi</taxon>
        <taxon>Fungi incertae sedis</taxon>
        <taxon>Mucoromycota</taxon>
        <taxon>Mortierellomycotina</taxon>
        <taxon>Mortierellomycetes</taxon>
        <taxon>Mortierellales</taxon>
        <taxon>Mortierellaceae</taxon>
        <taxon>Lunasporangiospora</taxon>
    </lineage>
</organism>
<reference evidence="6" key="1">
    <citation type="journal article" date="2020" name="Fungal Divers.">
        <title>Resolving the Mortierellaceae phylogeny through synthesis of multi-gene phylogenetics and phylogenomics.</title>
        <authorList>
            <person name="Vandepol N."/>
            <person name="Liber J."/>
            <person name="Desiro A."/>
            <person name="Na H."/>
            <person name="Kennedy M."/>
            <person name="Barry K."/>
            <person name="Grigoriev I.V."/>
            <person name="Miller A.N."/>
            <person name="O'Donnell K."/>
            <person name="Stajich J.E."/>
            <person name="Bonito G."/>
        </authorList>
    </citation>
    <scope>NUCLEOTIDE SEQUENCE</scope>
    <source>
        <strain evidence="6">KOD1015</strain>
    </source>
</reference>
<dbReference type="Gene3D" id="3.30.2180.10">
    <property type="entry name" value="ATP12-like"/>
    <property type="match status" value="1"/>
</dbReference>
<accession>A0A9P6FVB9</accession>
<comment type="similarity">
    <text evidence="2">Belongs to the ATP12 family.</text>
</comment>
<dbReference type="SUPFAM" id="SSF160909">
    <property type="entry name" value="ATP12-like"/>
    <property type="match status" value="1"/>
</dbReference>
<evidence type="ECO:0000256" key="5">
    <source>
        <dbReference type="ARBA" id="ARBA00023186"/>
    </source>
</evidence>